<proteinExistence type="predicted"/>
<dbReference type="Proteomes" id="UP000634668">
    <property type="component" value="Unassembled WGS sequence"/>
</dbReference>
<sequence length="372" mass="42342">MDNKILPFNFILAREDKGDYTIEIHNADEIISVNEITFKKDSILIKLPVFEGYIAATFTAETIDGVFRIDNLNREVPFKASYGVKERFVRDGQPLYNVTGSWETEFSPSTQNSYMAKGIFKQIDDRVTGTFRTATGDYRYLEGIQQGDSLKLSTFDGAHAYLFMGKVSDNLMEGVFYSGNHFKESFVAKRNENFDLPQTDELTYLKEGYDKLEFSFPDASGKMVSLDDEAYKDKVVVVQIMGTWCPNCLDETKFLVEYLKENADKDVRVVALAFEYVKTPEAAFKAINRLQDRIGVEYPILLAQYASSDKTLAQDKLPMLNHILSYPTTIIIDKTGQVRKIHTGFNGPATGNNYLSFKKDFYSFIDQLLAEK</sequence>
<dbReference type="Gene3D" id="3.40.30.10">
    <property type="entry name" value="Glutaredoxin"/>
    <property type="match status" value="1"/>
</dbReference>
<feature type="domain" description="Thioredoxin" evidence="1">
    <location>
        <begin position="205"/>
        <end position="370"/>
    </location>
</feature>
<name>A0A918J1Z4_9FLAO</name>
<comment type="caution">
    <text evidence="2">The sequence shown here is derived from an EMBL/GenBank/DDBJ whole genome shotgun (WGS) entry which is preliminary data.</text>
</comment>
<dbReference type="PANTHER" id="PTHR42852:SF13">
    <property type="entry name" value="PROTEIN DIPZ"/>
    <property type="match status" value="1"/>
</dbReference>
<evidence type="ECO:0000313" key="3">
    <source>
        <dbReference type="Proteomes" id="UP000634668"/>
    </source>
</evidence>
<protein>
    <recommendedName>
        <fullName evidence="1">Thioredoxin domain-containing protein</fullName>
    </recommendedName>
</protein>
<dbReference type="PANTHER" id="PTHR42852">
    <property type="entry name" value="THIOL:DISULFIDE INTERCHANGE PROTEIN DSBE"/>
    <property type="match status" value="1"/>
</dbReference>
<dbReference type="InterPro" id="IPR036249">
    <property type="entry name" value="Thioredoxin-like_sf"/>
</dbReference>
<gene>
    <name evidence="2" type="ORF">GCM10007383_29270</name>
</gene>
<reference evidence="2" key="2">
    <citation type="submission" date="2020-09" db="EMBL/GenBank/DDBJ databases">
        <authorList>
            <person name="Sun Q."/>
            <person name="Kim S."/>
        </authorList>
    </citation>
    <scope>NUCLEOTIDE SEQUENCE</scope>
    <source>
        <strain evidence="2">KCTC 12113</strain>
    </source>
</reference>
<organism evidence="2 3">
    <name type="scientific">Arenibacter certesii</name>
    <dbReference type="NCBI Taxonomy" id="228955"/>
    <lineage>
        <taxon>Bacteria</taxon>
        <taxon>Pseudomonadati</taxon>
        <taxon>Bacteroidota</taxon>
        <taxon>Flavobacteriia</taxon>
        <taxon>Flavobacteriales</taxon>
        <taxon>Flavobacteriaceae</taxon>
        <taxon>Arenibacter</taxon>
    </lineage>
</organism>
<dbReference type="PROSITE" id="PS51352">
    <property type="entry name" value="THIOREDOXIN_2"/>
    <property type="match status" value="1"/>
</dbReference>
<reference evidence="2" key="1">
    <citation type="journal article" date="2014" name="Int. J. Syst. Evol. Microbiol.">
        <title>Complete genome sequence of Corynebacterium casei LMG S-19264T (=DSM 44701T), isolated from a smear-ripened cheese.</title>
        <authorList>
            <consortium name="US DOE Joint Genome Institute (JGI-PGF)"/>
            <person name="Walter F."/>
            <person name="Albersmeier A."/>
            <person name="Kalinowski J."/>
            <person name="Ruckert C."/>
        </authorList>
    </citation>
    <scope>NUCLEOTIDE SEQUENCE</scope>
    <source>
        <strain evidence="2">KCTC 12113</strain>
    </source>
</reference>
<dbReference type="AlphaFoldDB" id="A0A918J1Z4"/>
<dbReference type="EMBL" id="BMWP01000022">
    <property type="protein sequence ID" value="GGW42770.1"/>
    <property type="molecule type" value="Genomic_DNA"/>
</dbReference>
<dbReference type="SUPFAM" id="SSF52833">
    <property type="entry name" value="Thioredoxin-like"/>
    <property type="match status" value="1"/>
</dbReference>
<dbReference type="GO" id="GO:0016491">
    <property type="term" value="F:oxidoreductase activity"/>
    <property type="evidence" value="ECO:0007669"/>
    <property type="project" value="InterPro"/>
</dbReference>
<evidence type="ECO:0000313" key="2">
    <source>
        <dbReference type="EMBL" id="GGW42770.1"/>
    </source>
</evidence>
<dbReference type="Pfam" id="PF08534">
    <property type="entry name" value="Redoxin"/>
    <property type="match status" value="1"/>
</dbReference>
<dbReference type="InterPro" id="IPR013740">
    <property type="entry name" value="Redoxin"/>
</dbReference>
<dbReference type="InterPro" id="IPR050553">
    <property type="entry name" value="Thioredoxin_ResA/DsbE_sf"/>
</dbReference>
<keyword evidence="3" id="KW-1185">Reference proteome</keyword>
<evidence type="ECO:0000259" key="1">
    <source>
        <dbReference type="PROSITE" id="PS51352"/>
    </source>
</evidence>
<dbReference type="RefSeq" id="WP_157373866.1">
    <property type="nucleotide sequence ID" value="NZ_BMWP01000022.1"/>
</dbReference>
<accession>A0A918J1Z4</accession>
<dbReference type="CDD" id="cd02966">
    <property type="entry name" value="TlpA_like_family"/>
    <property type="match status" value="1"/>
</dbReference>
<dbReference type="InterPro" id="IPR013766">
    <property type="entry name" value="Thioredoxin_domain"/>
</dbReference>